<dbReference type="AlphaFoldDB" id="A0A239MXQ1"/>
<dbReference type="SUPFAM" id="SSF56801">
    <property type="entry name" value="Acetyl-CoA synthetase-like"/>
    <property type="match status" value="1"/>
</dbReference>
<dbReference type="Proteomes" id="UP000198327">
    <property type="component" value="Unassembled WGS sequence"/>
</dbReference>
<dbReference type="RefSeq" id="WP_089252046.1">
    <property type="nucleotide sequence ID" value="NZ_FZOW01000024.1"/>
</dbReference>
<dbReference type="GO" id="GO:0006631">
    <property type="term" value="P:fatty acid metabolic process"/>
    <property type="evidence" value="ECO:0007669"/>
    <property type="project" value="TreeGrafter"/>
</dbReference>
<name>A0A239MXQ1_9NOCA</name>
<evidence type="ECO:0000256" key="1">
    <source>
        <dbReference type="ARBA" id="ARBA00006432"/>
    </source>
</evidence>
<dbReference type="EMBL" id="FZOW01000024">
    <property type="protein sequence ID" value="SNT47577.1"/>
    <property type="molecule type" value="Genomic_DNA"/>
</dbReference>
<sequence>MVINVNDLVNRRADNRWDRTSVGDLLERVTWSTPDKTVIVGWEGAFAHPENERLTYRQANDKANQFANALLAQGLSRGDVVMMLCDNSVEAWLTKLAVAKAGLVVAPVNTMMAPDVVGQLADLVEPKFLVVDAERWAPNSDALGSRGVSAGVTITIGGGVVDGSASFADFIAGSPSTEPDVDVHGDDIWQILFTSGTTAAPKGVMLSHHATHYAGLNFTASLTRGLRHETAIVQCSFLPLIYHVGDHLFNISVLLNGGTLVLGRKPDPVAIAQAIDREKVTCLWGGSPAMLGAVAETLDAQQDLDASTLTVAVYGWAALPPRTFATLRTHCGDTFQALAIFGQTESIGCHRFWPDSWTELYERTAPQDNYVGVPSPILASQIFDPFGDPIVDSAGGPGEAVYRSPALFAGYYRNEQATADAFAGGWFHSGDSCVIGESGQRIMVDRYKDIVKTGGENVSTLRVEAVLLEHPAVARAAVVGLPHEQWGEAVTAVIVARDGIDADPSDIIEFARARLAGFETPKRVEFVDSLPDTVGGKILKYKLRQSLSHLYN</sequence>
<dbReference type="Gene3D" id="3.30.300.30">
    <property type="match status" value="1"/>
</dbReference>
<dbReference type="InterPro" id="IPR045851">
    <property type="entry name" value="AMP-bd_C_sf"/>
</dbReference>
<dbReference type="OrthoDB" id="9803968at2"/>
<comment type="similarity">
    <text evidence="1">Belongs to the ATP-dependent AMP-binding enzyme family.</text>
</comment>
<evidence type="ECO:0000313" key="6">
    <source>
        <dbReference type="Proteomes" id="UP000198327"/>
    </source>
</evidence>
<organism evidence="5 6">
    <name type="scientific">Rhodococcoides kyotonense</name>
    <dbReference type="NCBI Taxonomy" id="398843"/>
    <lineage>
        <taxon>Bacteria</taxon>
        <taxon>Bacillati</taxon>
        <taxon>Actinomycetota</taxon>
        <taxon>Actinomycetes</taxon>
        <taxon>Mycobacteriales</taxon>
        <taxon>Nocardiaceae</taxon>
        <taxon>Rhodococcoides</taxon>
    </lineage>
</organism>
<dbReference type="InterPro" id="IPR025110">
    <property type="entry name" value="AMP-bd_C"/>
</dbReference>
<dbReference type="GO" id="GO:0031956">
    <property type="term" value="F:medium-chain fatty acid-CoA ligase activity"/>
    <property type="evidence" value="ECO:0007669"/>
    <property type="project" value="TreeGrafter"/>
</dbReference>
<proteinExistence type="inferred from homology"/>
<evidence type="ECO:0000313" key="5">
    <source>
        <dbReference type="EMBL" id="SNT47577.1"/>
    </source>
</evidence>
<dbReference type="PANTHER" id="PTHR43201:SF5">
    <property type="entry name" value="MEDIUM-CHAIN ACYL-COA LIGASE ACSF2, MITOCHONDRIAL"/>
    <property type="match status" value="1"/>
</dbReference>
<dbReference type="Pfam" id="PF00501">
    <property type="entry name" value="AMP-binding"/>
    <property type="match status" value="1"/>
</dbReference>
<feature type="domain" description="AMP-binding enzyme C-terminal" evidence="4">
    <location>
        <begin position="463"/>
        <end position="537"/>
    </location>
</feature>
<dbReference type="Gene3D" id="3.40.50.12780">
    <property type="entry name" value="N-terminal domain of ligase-like"/>
    <property type="match status" value="1"/>
</dbReference>
<evidence type="ECO:0000259" key="4">
    <source>
        <dbReference type="Pfam" id="PF13193"/>
    </source>
</evidence>
<keyword evidence="6" id="KW-1185">Reference proteome</keyword>
<reference evidence="6" key="1">
    <citation type="submission" date="2017-06" db="EMBL/GenBank/DDBJ databases">
        <authorList>
            <person name="Varghese N."/>
            <person name="Submissions S."/>
        </authorList>
    </citation>
    <scope>NUCLEOTIDE SEQUENCE [LARGE SCALE GENOMIC DNA]</scope>
    <source>
        <strain evidence="6">JCM 23211</strain>
    </source>
</reference>
<keyword evidence="2 5" id="KW-0436">Ligase</keyword>
<dbReference type="Pfam" id="PF13193">
    <property type="entry name" value="AMP-binding_C"/>
    <property type="match status" value="1"/>
</dbReference>
<protein>
    <submittedName>
        <fullName evidence="5">Acyl-CoA synthetase (AMP-forming)/AMP-acid ligase II</fullName>
    </submittedName>
</protein>
<dbReference type="InterPro" id="IPR000873">
    <property type="entry name" value="AMP-dep_synth/lig_dom"/>
</dbReference>
<accession>A0A239MXQ1</accession>
<gene>
    <name evidence="5" type="ORF">SAMN05421642_12471</name>
</gene>
<dbReference type="InterPro" id="IPR042099">
    <property type="entry name" value="ANL_N_sf"/>
</dbReference>
<dbReference type="PANTHER" id="PTHR43201">
    <property type="entry name" value="ACYL-COA SYNTHETASE"/>
    <property type="match status" value="1"/>
</dbReference>
<evidence type="ECO:0000259" key="3">
    <source>
        <dbReference type="Pfam" id="PF00501"/>
    </source>
</evidence>
<feature type="domain" description="AMP-dependent synthetase/ligase" evidence="3">
    <location>
        <begin position="32"/>
        <end position="412"/>
    </location>
</feature>
<evidence type="ECO:0000256" key="2">
    <source>
        <dbReference type="ARBA" id="ARBA00022598"/>
    </source>
</evidence>